<feature type="active site" description="Proton donor" evidence="10">
    <location>
        <position position="187"/>
    </location>
</feature>
<dbReference type="GO" id="GO:0006006">
    <property type="term" value="P:glucose metabolic process"/>
    <property type="evidence" value="ECO:0007669"/>
    <property type="project" value="TreeGrafter"/>
</dbReference>
<dbReference type="CDD" id="cd09019">
    <property type="entry name" value="galactose_mutarotase_like"/>
    <property type="match status" value="1"/>
</dbReference>
<dbReference type="PANTHER" id="PTHR10091">
    <property type="entry name" value="ALDOSE-1-EPIMERASE"/>
    <property type="match status" value="1"/>
</dbReference>
<comment type="similarity">
    <text evidence="3 9">Belongs to the aldose epimerase family.</text>
</comment>
<dbReference type="OrthoDB" id="9779408at2"/>
<keyword evidence="6" id="KW-0597">Phosphoprotein</keyword>
<comment type="subunit">
    <text evidence="4">Monomer.</text>
</comment>
<dbReference type="Proteomes" id="UP000006866">
    <property type="component" value="Chromosome"/>
</dbReference>
<dbReference type="PIRSF" id="PIRSF005096">
    <property type="entry name" value="GALM"/>
    <property type="match status" value="1"/>
</dbReference>
<dbReference type="InterPro" id="IPR047215">
    <property type="entry name" value="Galactose_mutarotase-like"/>
</dbReference>
<dbReference type="GO" id="GO:0004034">
    <property type="term" value="F:aldose 1-epimerase activity"/>
    <property type="evidence" value="ECO:0007669"/>
    <property type="project" value="UniProtKB-EC"/>
</dbReference>
<dbReference type="GO" id="GO:0005737">
    <property type="term" value="C:cytoplasm"/>
    <property type="evidence" value="ECO:0007669"/>
    <property type="project" value="UniProtKB-SubCell"/>
</dbReference>
<feature type="binding site" evidence="12">
    <location>
        <begin position="83"/>
        <end position="84"/>
    </location>
    <ligand>
        <name>beta-D-galactose</name>
        <dbReference type="ChEBI" id="CHEBI:27667"/>
    </ligand>
</feature>
<dbReference type="NCBIfam" id="NF008277">
    <property type="entry name" value="PRK11055.1"/>
    <property type="match status" value="1"/>
</dbReference>
<dbReference type="GO" id="GO:0030246">
    <property type="term" value="F:carbohydrate binding"/>
    <property type="evidence" value="ECO:0007669"/>
    <property type="project" value="InterPro"/>
</dbReference>
<comment type="subcellular location">
    <subcellularLocation>
        <location evidence="1">Cytoplasm</location>
    </subcellularLocation>
</comment>
<comment type="catalytic activity">
    <reaction evidence="9">
        <text>alpha-D-glucose = beta-D-glucose</text>
        <dbReference type="Rhea" id="RHEA:10264"/>
        <dbReference type="ChEBI" id="CHEBI:15903"/>
        <dbReference type="ChEBI" id="CHEBI:17925"/>
        <dbReference type="EC" id="5.1.3.3"/>
    </reaction>
</comment>
<feature type="binding site" evidence="11">
    <location>
        <position position="259"/>
    </location>
    <ligand>
        <name>beta-D-galactose</name>
        <dbReference type="ChEBI" id="CHEBI:27667"/>
    </ligand>
</feature>
<evidence type="ECO:0000256" key="5">
    <source>
        <dbReference type="ARBA" id="ARBA00022490"/>
    </source>
</evidence>
<evidence type="ECO:0000256" key="4">
    <source>
        <dbReference type="ARBA" id="ARBA00011245"/>
    </source>
</evidence>
<organism evidence="13 14">
    <name type="scientific">Halanaerobium praevalens (strain ATCC 33744 / DSM 2228 / GSL)</name>
    <dbReference type="NCBI Taxonomy" id="572479"/>
    <lineage>
        <taxon>Bacteria</taxon>
        <taxon>Bacillati</taxon>
        <taxon>Bacillota</taxon>
        <taxon>Clostridia</taxon>
        <taxon>Halanaerobiales</taxon>
        <taxon>Halanaerobiaceae</taxon>
        <taxon>Halanaerobium</taxon>
    </lineage>
</organism>
<protein>
    <recommendedName>
        <fullName evidence="9">Aldose 1-epimerase</fullName>
        <ecNumber evidence="9">5.1.3.3</ecNumber>
    </recommendedName>
</protein>
<accession>E3DQ34</accession>
<dbReference type="EC" id="5.1.3.3" evidence="9"/>
<keyword evidence="8 9" id="KW-0119">Carbohydrate metabolism</keyword>
<dbReference type="InterPro" id="IPR015443">
    <property type="entry name" value="Aldose_1-epimerase"/>
</dbReference>
<proteinExistence type="inferred from homology"/>
<evidence type="ECO:0000256" key="3">
    <source>
        <dbReference type="ARBA" id="ARBA00006206"/>
    </source>
</evidence>
<keyword evidence="5" id="KW-0963">Cytoplasm</keyword>
<keyword evidence="14" id="KW-1185">Reference proteome</keyword>
<evidence type="ECO:0000256" key="9">
    <source>
        <dbReference type="PIRNR" id="PIRNR005096"/>
    </source>
</evidence>
<evidence type="ECO:0000313" key="14">
    <source>
        <dbReference type="Proteomes" id="UP000006866"/>
    </source>
</evidence>
<evidence type="ECO:0000256" key="6">
    <source>
        <dbReference type="ARBA" id="ARBA00022553"/>
    </source>
</evidence>
<dbReference type="UniPathway" id="UPA00242"/>
<dbReference type="EMBL" id="CP002175">
    <property type="protein sequence ID" value="ADO76785.1"/>
    <property type="molecule type" value="Genomic_DNA"/>
</dbReference>
<evidence type="ECO:0000256" key="10">
    <source>
        <dbReference type="PIRSR" id="PIRSR005096-1"/>
    </source>
</evidence>
<feature type="active site" description="Proton acceptor" evidence="10">
    <location>
        <position position="324"/>
    </location>
</feature>
<dbReference type="InterPro" id="IPR008183">
    <property type="entry name" value="Aldose_1/G6P_1-epimerase"/>
</dbReference>
<evidence type="ECO:0000256" key="11">
    <source>
        <dbReference type="PIRSR" id="PIRSR005096-2"/>
    </source>
</evidence>
<dbReference type="SUPFAM" id="SSF74650">
    <property type="entry name" value="Galactose mutarotase-like"/>
    <property type="match status" value="1"/>
</dbReference>
<dbReference type="PANTHER" id="PTHR10091:SF0">
    <property type="entry name" value="GALACTOSE MUTAROTASE"/>
    <property type="match status" value="1"/>
</dbReference>
<dbReference type="KEGG" id="hpk:Hprae_0631"/>
<comment type="pathway">
    <text evidence="2 9">Carbohydrate metabolism; hexose metabolism.</text>
</comment>
<dbReference type="GO" id="GO:0033499">
    <property type="term" value="P:galactose catabolic process via UDP-galactose, Leloir pathway"/>
    <property type="evidence" value="ECO:0007669"/>
    <property type="project" value="TreeGrafter"/>
</dbReference>
<evidence type="ECO:0000256" key="1">
    <source>
        <dbReference type="ARBA" id="ARBA00004496"/>
    </source>
</evidence>
<dbReference type="InterPro" id="IPR011013">
    <property type="entry name" value="Gal_mutarotase_sf_dom"/>
</dbReference>
<evidence type="ECO:0000256" key="8">
    <source>
        <dbReference type="ARBA" id="ARBA00023277"/>
    </source>
</evidence>
<dbReference type="RefSeq" id="WP_014552818.1">
    <property type="nucleotide sequence ID" value="NC_017455.1"/>
</dbReference>
<reference evidence="14" key="1">
    <citation type="submission" date="2010-10" db="EMBL/GenBank/DDBJ databases">
        <title>The complete genome of Halanaerobium praevalens DSM 2228.</title>
        <authorList>
            <consortium name="US DOE Joint Genome Institute (JGI-PGF)"/>
            <person name="Lucas S."/>
            <person name="Copeland A."/>
            <person name="Lapidus A."/>
            <person name="Glavina del Rio T."/>
            <person name="Dalin E."/>
            <person name="Tice H."/>
            <person name="Bruce D."/>
            <person name="Goodwin L."/>
            <person name="Pitluck S."/>
            <person name="Kyrpides N."/>
            <person name="Mavromatis K."/>
            <person name="Ivanova N."/>
            <person name="Ovchinnikova G."/>
            <person name="Chertkov O."/>
            <person name="Detter J.C."/>
            <person name="Han C."/>
            <person name="Larimer F."/>
            <person name="Land M."/>
            <person name="Hauser L."/>
            <person name="Markowitz V."/>
            <person name="Cheng J.-F."/>
            <person name="Hugenholtz P."/>
            <person name="Woyke T."/>
            <person name="Wu D."/>
            <person name="Tindall B."/>
            <person name="Pomrenke H.G."/>
            <person name="Brambilla E."/>
            <person name="Klenk H.-P."/>
            <person name="Eisen J.A."/>
        </authorList>
    </citation>
    <scope>NUCLEOTIDE SEQUENCE [LARGE SCALE GENOMIC DNA]</scope>
    <source>
        <strain evidence="14">ATCC 33744 / DSM 2228 / GSL</strain>
    </source>
</reference>
<dbReference type="HOGENOM" id="CLU_031753_2_0_9"/>
<evidence type="ECO:0000256" key="12">
    <source>
        <dbReference type="PIRSR" id="PIRSR005096-3"/>
    </source>
</evidence>
<reference evidence="13 14" key="2">
    <citation type="journal article" date="2011" name="Stand. Genomic Sci.">
        <title>Complete genome sequence of the extremely halophilic Halanaerobium praevalens type strain (GSL).</title>
        <authorList>
            <person name="Ivanova N."/>
            <person name="Sikorski J."/>
            <person name="Chertkov O."/>
            <person name="Nolan M."/>
            <person name="Lucas S."/>
            <person name="Hammon N."/>
            <person name="Deshpande S."/>
            <person name="Cheng J.F."/>
            <person name="Tapia R."/>
            <person name="Han C."/>
            <person name="Goodwin L."/>
            <person name="Pitluck S."/>
            <person name="Huntemann M."/>
            <person name="Liolios K."/>
            <person name="Pagani I."/>
            <person name="Mavromatis K."/>
            <person name="Ovchinikova G."/>
            <person name="Pati A."/>
            <person name="Chen A."/>
            <person name="Palaniappan K."/>
            <person name="Land M."/>
            <person name="Hauser L."/>
            <person name="Brambilla E.M."/>
            <person name="Kannan K.P."/>
            <person name="Rohde M."/>
            <person name="Tindall B.J."/>
            <person name="Goker M."/>
            <person name="Detter J.C."/>
            <person name="Woyke T."/>
            <person name="Bristow J."/>
            <person name="Eisen J.A."/>
            <person name="Markowitz V."/>
            <person name="Hugenholtz P."/>
            <person name="Kyrpides N.C."/>
            <person name="Klenk H.P."/>
            <person name="Lapidus A."/>
        </authorList>
    </citation>
    <scope>NUCLEOTIDE SEQUENCE [LARGE SCALE GENOMIC DNA]</scope>
    <source>
        <strain evidence="14">ATCC 33744 / DSM 2228 / GSL</strain>
    </source>
</reference>
<dbReference type="FunFam" id="2.70.98.10:FF:000003">
    <property type="entry name" value="Aldose 1-epimerase"/>
    <property type="match status" value="1"/>
</dbReference>
<evidence type="ECO:0000256" key="7">
    <source>
        <dbReference type="ARBA" id="ARBA00023235"/>
    </source>
</evidence>
<name>E3DQ34_HALPG</name>
<keyword evidence="7 9" id="KW-0413">Isomerase</keyword>
<sequence>MSQVTISQKKFGELKDGRKADLYILENKNDLKIEITNYGARIVRLYTPDKNGNLADIVLGYDNLEQYLSDPNYFGAIIGRYSNRIAGATFELNKQKHHLEINERINGQACCLHGGQDGFDSQLWTAEKVELNGKKSIKLTHLSQEGEGGFPGNLKAVVYYTLTSDNKLRVEYRAETDQPTVVNLTQHSYFNLKGQGNSTIADHLLYLKADKYTPITENLIPTGEIRSVKNSPFDFRNTKKISAGLKSKHKQLELANGYDHNFVLNKTEKELELAARLKERKSGRQLEVWTTEPGIQFYSGNEIILSKKAKNNKNYSSRSGLCLETQHYPNSPNQENFPATVLRPGEKYRTVTEFKFDLIQ</sequence>
<evidence type="ECO:0000256" key="2">
    <source>
        <dbReference type="ARBA" id="ARBA00005028"/>
    </source>
</evidence>
<dbReference type="Gene3D" id="2.70.98.10">
    <property type="match status" value="1"/>
</dbReference>
<feature type="binding site" evidence="12">
    <location>
        <begin position="187"/>
        <end position="189"/>
    </location>
    <ligand>
        <name>beta-D-galactose</name>
        <dbReference type="ChEBI" id="CHEBI:27667"/>
    </ligand>
</feature>
<dbReference type="eggNOG" id="COG2017">
    <property type="taxonomic scope" value="Bacteria"/>
</dbReference>
<dbReference type="STRING" id="572479.Hprae_0631"/>
<dbReference type="AlphaFoldDB" id="E3DQ34"/>
<gene>
    <name evidence="13" type="ordered locus">Hprae_0631</name>
</gene>
<dbReference type="Pfam" id="PF01263">
    <property type="entry name" value="Aldose_epim"/>
    <property type="match status" value="1"/>
</dbReference>
<dbReference type="PATRIC" id="fig|572479.3.peg.637"/>
<evidence type="ECO:0000313" key="13">
    <source>
        <dbReference type="EMBL" id="ADO76785.1"/>
    </source>
</evidence>
<dbReference type="InterPro" id="IPR014718">
    <property type="entry name" value="GH-type_carb-bd"/>
</dbReference>